<dbReference type="FunFam" id="3.40.50.150:FF:000022">
    <property type="entry name" value="Ribosomal RNA small subunit methyltransferase B"/>
    <property type="match status" value="1"/>
</dbReference>
<feature type="binding site" evidence="14">
    <location>
        <begin position="246"/>
        <end position="252"/>
    </location>
    <ligand>
        <name>S-adenosyl-L-methionine</name>
        <dbReference type="ChEBI" id="CHEBI:59789"/>
    </ligand>
</feature>
<evidence type="ECO:0000256" key="5">
    <source>
        <dbReference type="ARBA" id="ARBA00022490"/>
    </source>
</evidence>
<evidence type="ECO:0000256" key="3">
    <source>
        <dbReference type="ARBA" id="ARBA00007494"/>
    </source>
</evidence>
<feature type="binding site" evidence="14">
    <location>
        <position position="296"/>
    </location>
    <ligand>
        <name>S-adenosyl-L-methionine</name>
        <dbReference type="ChEBI" id="CHEBI:59789"/>
    </ligand>
</feature>
<dbReference type="NCBIfam" id="NF008149">
    <property type="entry name" value="PRK10901.1"/>
    <property type="match status" value="1"/>
</dbReference>
<dbReference type="KEGG" id="lcd:clem_02005"/>
<evidence type="ECO:0000313" key="18">
    <source>
        <dbReference type="Proteomes" id="UP000201728"/>
    </source>
</evidence>
<evidence type="ECO:0000256" key="11">
    <source>
        <dbReference type="ARBA" id="ARBA00030399"/>
    </source>
</evidence>
<evidence type="ECO:0000256" key="14">
    <source>
        <dbReference type="PROSITE-ProRule" id="PRU01023"/>
    </source>
</evidence>
<dbReference type="InterPro" id="IPR049560">
    <property type="entry name" value="MeTrfase_RsmB-F_NOP2_cat"/>
</dbReference>
<comment type="function">
    <text evidence="1">Specifically methylates the cytosine at position 967 (m5C967) of 16S rRNA.</text>
</comment>
<feature type="active site" description="Nucleophile" evidence="14">
    <location>
        <position position="368"/>
    </location>
</feature>
<dbReference type="CDD" id="cd02440">
    <property type="entry name" value="AdoMet_MTases"/>
    <property type="match status" value="1"/>
</dbReference>
<dbReference type="AlphaFoldDB" id="A0A222NZD7"/>
<sequence>MKKNERLQALKILTKVIQEKSPLSHYLQLTNDLTPFTKELCFGVCRQYFRLKAIAETLVDKKPKAIDVWLALLMGLYQLQFMHKPDYAVVQETVNLLAQMKKNWAKGLVNAVLRRFCREQQQILSQLQDNEAFVFGHPTWLLQQLRQDWPKNWQAIVSANDSHPPMSLRVNARHTTRERYLLQLQQTGIEAYPHHYSLSGIRLETPCDVYALPGFAAGHISVQDESAQLAASLLALKPGLRVLDACCAPGGKTCHILETEPHLDSCVALDVDEKRLQRVKENLTRLKLEATLIQADALNTSSWWDGKPFDRILLDAPCSATGVIRRHPDIKLLRTKEEIAVVANLQLNLLQHLWPLLSRNGLLVYATCSIMKKENEQQIATFLAGQTDCTVITGDKPWGHNTGFGWQIFPKEQGGDGFFYSVLRKE</sequence>
<dbReference type="InterPro" id="IPR054728">
    <property type="entry name" value="RsmB-like_ferredoxin"/>
</dbReference>
<comment type="similarity">
    <text evidence="3 14">Belongs to the class I-like SAM-binding methyltransferase superfamily. RsmB/NOP family.</text>
</comment>
<dbReference type="Gene3D" id="3.40.50.150">
    <property type="entry name" value="Vaccinia Virus protein VP39"/>
    <property type="match status" value="1"/>
</dbReference>
<keyword evidence="8 14" id="KW-0808">Transferase</keyword>
<comment type="subcellular location">
    <subcellularLocation>
        <location evidence="2">Cytoplasm</location>
    </subcellularLocation>
</comment>
<keyword evidence="18" id="KW-1185">Reference proteome</keyword>
<dbReference type="PRINTS" id="PR02008">
    <property type="entry name" value="RCMTFAMILY"/>
</dbReference>
<dbReference type="SUPFAM" id="SSF53335">
    <property type="entry name" value="S-adenosyl-L-methionine-dependent methyltransferases"/>
    <property type="match status" value="1"/>
</dbReference>
<dbReference type="InterPro" id="IPR018314">
    <property type="entry name" value="RsmB/NOL1/NOP2-like_CS"/>
</dbReference>
<evidence type="ECO:0000256" key="10">
    <source>
        <dbReference type="ARBA" id="ARBA00022884"/>
    </source>
</evidence>
<feature type="binding site" evidence="14">
    <location>
        <position position="270"/>
    </location>
    <ligand>
        <name>S-adenosyl-L-methionine</name>
        <dbReference type="ChEBI" id="CHEBI:59789"/>
    </ligand>
</feature>
<dbReference type="Gene3D" id="1.10.940.10">
    <property type="entry name" value="NusB-like"/>
    <property type="match status" value="1"/>
</dbReference>
<dbReference type="FunFam" id="3.30.70.1170:FF:000002">
    <property type="entry name" value="Ribosomal RNA small subunit methyltransferase B"/>
    <property type="match status" value="1"/>
</dbReference>
<evidence type="ECO:0000256" key="12">
    <source>
        <dbReference type="ARBA" id="ARBA00031088"/>
    </source>
</evidence>
<evidence type="ECO:0000256" key="7">
    <source>
        <dbReference type="ARBA" id="ARBA00022603"/>
    </source>
</evidence>
<reference evidence="18" key="1">
    <citation type="submission" date="2016-07" db="EMBL/GenBank/DDBJ databases">
        <authorList>
            <person name="Florea S."/>
            <person name="Webb J.S."/>
            <person name="Jaromczyk J."/>
            <person name="Schardl C.L."/>
        </authorList>
    </citation>
    <scope>NUCLEOTIDE SEQUENCE [LARGE SCALE GENOMIC DNA]</scope>
    <source>
        <strain evidence="18">CDC-D5610</strain>
    </source>
</reference>
<protein>
    <recommendedName>
        <fullName evidence="4">16S rRNA (cytosine(967)-C(5))-methyltransferase</fullName>
        <ecNumber evidence="4">2.1.1.176</ecNumber>
    </recommendedName>
    <alternativeName>
        <fullName evidence="11">16S rRNA m5C967 methyltransferase</fullName>
    </alternativeName>
    <alternativeName>
        <fullName evidence="12">rRNA (cytosine-C(5)-)-methyltransferase RsmB</fullName>
    </alternativeName>
</protein>
<keyword evidence="6" id="KW-0698">rRNA processing</keyword>
<dbReference type="InterPro" id="IPR001678">
    <property type="entry name" value="MeTrfase_RsmB-F_NOP2_dom"/>
</dbReference>
<dbReference type="PROSITE" id="PS51686">
    <property type="entry name" value="SAM_MT_RSMB_NOP"/>
    <property type="match status" value="1"/>
</dbReference>
<evidence type="ECO:0000313" key="17">
    <source>
        <dbReference type="EMBL" id="ASQ44964.1"/>
    </source>
</evidence>
<evidence type="ECO:0000256" key="6">
    <source>
        <dbReference type="ARBA" id="ARBA00022552"/>
    </source>
</evidence>
<dbReference type="RefSeq" id="WP_094090080.1">
    <property type="nucleotide sequence ID" value="NZ_CP016397.1"/>
</dbReference>
<dbReference type="InterPro" id="IPR023267">
    <property type="entry name" value="RCMT"/>
</dbReference>
<dbReference type="PANTHER" id="PTHR22807:SF61">
    <property type="entry name" value="NOL1_NOP2_SUN FAMILY PROTEIN _ ANTITERMINATION NUSB DOMAIN-CONTAINING PROTEIN"/>
    <property type="match status" value="1"/>
</dbReference>
<dbReference type="EC" id="2.1.1.176" evidence="4"/>
<dbReference type="Gene3D" id="3.30.70.1170">
    <property type="entry name" value="Sun protein, domain 3"/>
    <property type="match status" value="1"/>
</dbReference>
<dbReference type="GO" id="GO:0003723">
    <property type="term" value="F:RNA binding"/>
    <property type="evidence" value="ECO:0007669"/>
    <property type="project" value="UniProtKB-UniRule"/>
</dbReference>
<keyword evidence="5" id="KW-0963">Cytoplasm</keyword>
<dbReference type="GO" id="GO:0006355">
    <property type="term" value="P:regulation of DNA-templated transcription"/>
    <property type="evidence" value="ECO:0007669"/>
    <property type="project" value="InterPro"/>
</dbReference>
<organism evidence="17 18">
    <name type="scientific">Legionella clemsonensis</name>
    <dbReference type="NCBI Taxonomy" id="1867846"/>
    <lineage>
        <taxon>Bacteria</taxon>
        <taxon>Pseudomonadati</taxon>
        <taxon>Pseudomonadota</taxon>
        <taxon>Gammaproteobacteria</taxon>
        <taxon>Legionellales</taxon>
        <taxon>Legionellaceae</taxon>
        <taxon>Legionella</taxon>
    </lineage>
</organism>
<evidence type="ECO:0000256" key="8">
    <source>
        <dbReference type="ARBA" id="ARBA00022679"/>
    </source>
</evidence>
<keyword evidence="15" id="KW-0175">Coiled coil</keyword>
<dbReference type="Pfam" id="PF01029">
    <property type="entry name" value="NusB"/>
    <property type="match status" value="1"/>
</dbReference>
<keyword evidence="7 14" id="KW-0489">Methyltransferase</keyword>
<dbReference type="InterPro" id="IPR006027">
    <property type="entry name" value="NusB_RsmB_TIM44"/>
</dbReference>
<evidence type="ECO:0000256" key="9">
    <source>
        <dbReference type="ARBA" id="ARBA00022691"/>
    </source>
</evidence>
<evidence type="ECO:0000256" key="2">
    <source>
        <dbReference type="ARBA" id="ARBA00004496"/>
    </source>
</evidence>
<dbReference type="GO" id="GO:0070475">
    <property type="term" value="P:rRNA base methylation"/>
    <property type="evidence" value="ECO:0007669"/>
    <property type="project" value="TreeGrafter"/>
</dbReference>
<evidence type="ECO:0000259" key="16">
    <source>
        <dbReference type="PROSITE" id="PS51686"/>
    </source>
</evidence>
<dbReference type="Proteomes" id="UP000201728">
    <property type="component" value="Chromosome"/>
</dbReference>
<evidence type="ECO:0000256" key="13">
    <source>
        <dbReference type="ARBA" id="ARBA00047283"/>
    </source>
</evidence>
<dbReference type="Pfam" id="PF01189">
    <property type="entry name" value="Methyltr_RsmB-F"/>
    <property type="match status" value="1"/>
</dbReference>
<feature type="binding site" evidence="14">
    <location>
        <position position="315"/>
    </location>
    <ligand>
        <name>S-adenosyl-L-methionine</name>
        <dbReference type="ChEBI" id="CHEBI:59789"/>
    </ligand>
</feature>
<dbReference type="InterPro" id="IPR029063">
    <property type="entry name" value="SAM-dependent_MTases_sf"/>
</dbReference>
<evidence type="ECO:0000256" key="4">
    <source>
        <dbReference type="ARBA" id="ARBA00012140"/>
    </source>
</evidence>
<dbReference type="EMBL" id="CP016397">
    <property type="protein sequence ID" value="ASQ44964.1"/>
    <property type="molecule type" value="Genomic_DNA"/>
</dbReference>
<gene>
    <name evidence="17" type="primary">rsmB</name>
    <name evidence="17" type="ORF">clem_02005</name>
</gene>
<accession>A0A222NZD7</accession>
<keyword evidence="9 14" id="KW-0949">S-adenosyl-L-methionine</keyword>
<evidence type="ECO:0000256" key="1">
    <source>
        <dbReference type="ARBA" id="ARBA00002724"/>
    </source>
</evidence>
<keyword evidence="10 14" id="KW-0694">RNA-binding</keyword>
<dbReference type="Gene3D" id="1.10.287.730">
    <property type="entry name" value="Helix hairpin bin"/>
    <property type="match status" value="1"/>
</dbReference>
<dbReference type="GO" id="GO:0009383">
    <property type="term" value="F:rRNA (cytosine-C5-)-methyltransferase activity"/>
    <property type="evidence" value="ECO:0007669"/>
    <property type="project" value="TreeGrafter"/>
</dbReference>
<feature type="coiled-coil region" evidence="15">
    <location>
        <begin position="269"/>
        <end position="296"/>
    </location>
</feature>
<dbReference type="SUPFAM" id="SSF48013">
    <property type="entry name" value="NusB-like"/>
    <property type="match status" value="1"/>
</dbReference>
<dbReference type="NCBIfam" id="TIGR00563">
    <property type="entry name" value="rsmB"/>
    <property type="match status" value="1"/>
</dbReference>
<dbReference type="InterPro" id="IPR035926">
    <property type="entry name" value="NusB-like_sf"/>
</dbReference>
<dbReference type="OrthoDB" id="9810297at2"/>
<evidence type="ECO:0000256" key="15">
    <source>
        <dbReference type="SAM" id="Coils"/>
    </source>
</evidence>
<name>A0A222NZD7_9GAMM</name>
<dbReference type="PANTHER" id="PTHR22807">
    <property type="entry name" value="NOP2 YEAST -RELATED NOL1/NOP2/FMU SUN DOMAIN-CONTAINING"/>
    <property type="match status" value="1"/>
</dbReference>
<dbReference type="Pfam" id="PF22458">
    <property type="entry name" value="RsmF-B_ferredox"/>
    <property type="match status" value="1"/>
</dbReference>
<dbReference type="PROSITE" id="PS01153">
    <property type="entry name" value="NOL1_NOP2_SUN"/>
    <property type="match status" value="1"/>
</dbReference>
<dbReference type="GO" id="GO:0005829">
    <property type="term" value="C:cytosol"/>
    <property type="evidence" value="ECO:0007669"/>
    <property type="project" value="TreeGrafter"/>
</dbReference>
<comment type="catalytic activity">
    <reaction evidence="13">
        <text>cytidine(967) in 16S rRNA + S-adenosyl-L-methionine = 5-methylcytidine(967) in 16S rRNA + S-adenosyl-L-homocysteine + H(+)</text>
        <dbReference type="Rhea" id="RHEA:42748"/>
        <dbReference type="Rhea" id="RHEA-COMP:10219"/>
        <dbReference type="Rhea" id="RHEA-COMP:10220"/>
        <dbReference type="ChEBI" id="CHEBI:15378"/>
        <dbReference type="ChEBI" id="CHEBI:57856"/>
        <dbReference type="ChEBI" id="CHEBI:59789"/>
        <dbReference type="ChEBI" id="CHEBI:74483"/>
        <dbReference type="ChEBI" id="CHEBI:82748"/>
        <dbReference type="EC" id="2.1.1.176"/>
    </reaction>
</comment>
<dbReference type="InterPro" id="IPR004573">
    <property type="entry name" value="rRNA_ssu_MeTfrase_B"/>
</dbReference>
<feature type="domain" description="SAM-dependent MTase RsmB/NOP-type" evidence="16">
    <location>
        <begin position="156"/>
        <end position="426"/>
    </location>
</feature>
<proteinExistence type="inferred from homology"/>